<evidence type="ECO:0000256" key="6">
    <source>
        <dbReference type="SAM" id="MobiDB-lite"/>
    </source>
</evidence>
<dbReference type="Pfam" id="PF08784">
    <property type="entry name" value="RPA_C"/>
    <property type="match status" value="1"/>
</dbReference>
<dbReference type="PANTHER" id="PTHR13989:SF16">
    <property type="entry name" value="REPLICATION PROTEIN A2"/>
    <property type="match status" value="1"/>
</dbReference>
<dbReference type="SUPFAM" id="SSF46785">
    <property type="entry name" value="Winged helix' DNA-binding domain"/>
    <property type="match status" value="1"/>
</dbReference>
<dbReference type="Pfam" id="PF01336">
    <property type="entry name" value="tRNA_anti-codon"/>
    <property type="match status" value="1"/>
</dbReference>
<evidence type="ECO:0000256" key="3">
    <source>
        <dbReference type="ARBA" id="ARBA00022705"/>
    </source>
</evidence>
<comment type="subcellular location">
    <subcellularLocation>
        <location evidence="1">Nucleus</location>
    </subcellularLocation>
</comment>
<dbReference type="GO" id="GO:0005662">
    <property type="term" value="C:DNA replication factor A complex"/>
    <property type="evidence" value="ECO:0007669"/>
    <property type="project" value="TreeGrafter"/>
</dbReference>
<dbReference type="CDD" id="cd04478">
    <property type="entry name" value="RPA2_DBD_D"/>
    <property type="match status" value="1"/>
</dbReference>
<evidence type="ECO:0000259" key="8">
    <source>
        <dbReference type="Pfam" id="PF08784"/>
    </source>
</evidence>
<dbReference type="AlphaFoldDB" id="A0A553P276"/>
<dbReference type="InterPro" id="IPR040260">
    <property type="entry name" value="RFA2-like"/>
</dbReference>
<feature type="region of interest" description="Disordered" evidence="6">
    <location>
        <begin position="1"/>
        <end position="32"/>
    </location>
</feature>
<dbReference type="GO" id="GO:0006260">
    <property type="term" value="P:DNA replication"/>
    <property type="evidence" value="ECO:0007669"/>
    <property type="project" value="UniProtKB-KW"/>
</dbReference>
<feature type="domain" description="Replication protein A C-terminal" evidence="8">
    <location>
        <begin position="157"/>
        <end position="252"/>
    </location>
</feature>
<keyword evidence="4" id="KW-0238">DNA-binding</keyword>
<proteinExistence type="inferred from homology"/>
<dbReference type="GO" id="GO:0000781">
    <property type="term" value="C:chromosome, telomeric region"/>
    <property type="evidence" value="ECO:0007669"/>
    <property type="project" value="TreeGrafter"/>
</dbReference>
<dbReference type="InterPro" id="IPR014892">
    <property type="entry name" value="RPA_C"/>
</dbReference>
<dbReference type="GO" id="GO:0035861">
    <property type="term" value="C:site of double-strand break"/>
    <property type="evidence" value="ECO:0007669"/>
    <property type="project" value="TreeGrafter"/>
</dbReference>
<dbReference type="GO" id="GO:0006289">
    <property type="term" value="P:nucleotide-excision repair"/>
    <property type="evidence" value="ECO:0007669"/>
    <property type="project" value="TreeGrafter"/>
</dbReference>
<feature type="compositionally biased region" description="Gly residues" evidence="6">
    <location>
        <begin position="1"/>
        <end position="27"/>
    </location>
</feature>
<dbReference type="OMA" id="SFGNKRY"/>
<dbReference type="InterPro" id="IPR004365">
    <property type="entry name" value="NA-bd_OB_tRNA"/>
</dbReference>
<dbReference type="OrthoDB" id="25571at2759"/>
<dbReference type="EMBL" id="VCGU01000008">
    <property type="protein sequence ID" value="TRY71797.1"/>
    <property type="molecule type" value="Genomic_DNA"/>
</dbReference>
<reference evidence="9 10" key="1">
    <citation type="journal article" date="2018" name="Nat. Ecol. Evol.">
        <title>Genomic signatures of mitonuclear coevolution across populations of Tigriopus californicus.</title>
        <authorList>
            <person name="Barreto F.S."/>
            <person name="Watson E.T."/>
            <person name="Lima T.G."/>
            <person name="Willett C.S."/>
            <person name="Edmands S."/>
            <person name="Li W."/>
            <person name="Burton R.S."/>
        </authorList>
    </citation>
    <scope>NUCLEOTIDE SEQUENCE [LARGE SCALE GENOMIC DNA]</scope>
    <source>
        <strain evidence="9 10">San Diego</strain>
    </source>
</reference>
<dbReference type="InterPro" id="IPR036388">
    <property type="entry name" value="WH-like_DNA-bd_sf"/>
</dbReference>
<dbReference type="Proteomes" id="UP000318571">
    <property type="component" value="Chromosome 7"/>
</dbReference>
<evidence type="ECO:0008006" key="11">
    <source>
        <dbReference type="Google" id="ProtNLM"/>
    </source>
</evidence>
<dbReference type="PANTHER" id="PTHR13989">
    <property type="entry name" value="REPLICATION PROTEIN A-RELATED"/>
    <property type="match status" value="1"/>
</dbReference>
<dbReference type="GO" id="GO:0003697">
    <property type="term" value="F:single-stranded DNA binding"/>
    <property type="evidence" value="ECO:0007669"/>
    <property type="project" value="TreeGrafter"/>
</dbReference>
<accession>A0A553P276</accession>
<dbReference type="Gene3D" id="2.40.50.140">
    <property type="entry name" value="Nucleic acid-binding proteins"/>
    <property type="match status" value="1"/>
</dbReference>
<dbReference type="InterPro" id="IPR012340">
    <property type="entry name" value="NA-bd_OB-fold"/>
</dbReference>
<dbReference type="PIRSF" id="PIRSF036949">
    <property type="entry name" value="RPA32"/>
    <property type="match status" value="1"/>
</dbReference>
<evidence type="ECO:0000259" key="7">
    <source>
        <dbReference type="Pfam" id="PF01336"/>
    </source>
</evidence>
<evidence type="ECO:0000256" key="4">
    <source>
        <dbReference type="ARBA" id="ARBA00023125"/>
    </source>
</evidence>
<evidence type="ECO:0000313" key="10">
    <source>
        <dbReference type="Proteomes" id="UP000318571"/>
    </source>
</evidence>
<evidence type="ECO:0000313" key="9">
    <source>
        <dbReference type="EMBL" id="TRY71797.1"/>
    </source>
</evidence>
<organism evidence="9 10">
    <name type="scientific">Tigriopus californicus</name>
    <name type="common">Marine copepod</name>
    <dbReference type="NCBI Taxonomy" id="6832"/>
    <lineage>
        <taxon>Eukaryota</taxon>
        <taxon>Metazoa</taxon>
        <taxon>Ecdysozoa</taxon>
        <taxon>Arthropoda</taxon>
        <taxon>Crustacea</taxon>
        <taxon>Multicrustacea</taxon>
        <taxon>Hexanauplia</taxon>
        <taxon>Copepoda</taxon>
        <taxon>Harpacticoida</taxon>
        <taxon>Harpacticidae</taxon>
        <taxon>Tigriopus</taxon>
    </lineage>
</organism>
<gene>
    <name evidence="9" type="ORF">TCAL_01056</name>
</gene>
<dbReference type="SUPFAM" id="SSF50249">
    <property type="entry name" value="Nucleic acid-binding proteins"/>
    <property type="match status" value="1"/>
</dbReference>
<evidence type="ECO:0000256" key="2">
    <source>
        <dbReference type="ARBA" id="ARBA00007815"/>
    </source>
</evidence>
<dbReference type="FunFam" id="1.10.10.10:FF:000168">
    <property type="entry name" value="Replication protein A 32 kDa subunit"/>
    <property type="match status" value="1"/>
</dbReference>
<dbReference type="STRING" id="6832.A0A553P276"/>
<comment type="caution">
    <text evidence="9">The sequence shown here is derived from an EMBL/GenBank/DDBJ whole genome shotgun (WGS) entry which is preliminary data.</text>
</comment>
<evidence type="ECO:0000256" key="1">
    <source>
        <dbReference type="ARBA" id="ARBA00004123"/>
    </source>
</evidence>
<feature type="domain" description="OB" evidence="7">
    <location>
        <begin position="61"/>
        <end position="132"/>
    </location>
</feature>
<keyword evidence="3" id="KW-0235">DNA replication</keyword>
<comment type="similarity">
    <text evidence="2">Belongs to the replication factor A protein 2 family.</text>
</comment>
<sequence length="259" mass="28033">MWESGGGFMTGTPGGESGTPGGAGGAGKKQRAQNVVPVDIGEIQSLGGDQMTVEGREVGMVVLVGRVKRVDHQATKNTYTIEDDTGTIDAVHWVDEGQEHTSSNVSENMHCRVIGAVRTAQDKKHVMIFKISQIENKDEIQAHGLEVLHAKLMIRKLQNQENTNIGMNSMSNSMMNFGSNSTAMPNMSTGNTFGNAQQDMIYKVIAACTRDEGIGREELMGQLKAKVSKVDLDSALDFLSGEGHIYSTIDDDHFKTIDS</sequence>
<dbReference type="GO" id="GO:0000724">
    <property type="term" value="P:double-strand break repair via homologous recombination"/>
    <property type="evidence" value="ECO:0007669"/>
    <property type="project" value="TreeGrafter"/>
</dbReference>
<keyword evidence="5" id="KW-0539">Nucleus</keyword>
<protein>
    <recommendedName>
        <fullName evidence="11">Replication protein A C-terminal domain-containing protein</fullName>
    </recommendedName>
</protein>
<evidence type="ECO:0000256" key="5">
    <source>
        <dbReference type="ARBA" id="ARBA00023242"/>
    </source>
</evidence>
<dbReference type="InterPro" id="IPR014646">
    <property type="entry name" value="Rfa2/RPA32"/>
</dbReference>
<dbReference type="Gene3D" id="1.10.10.10">
    <property type="entry name" value="Winged helix-like DNA-binding domain superfamily/Winged helix DNA-binding domain"/>
    <property type="match status" value="1"/>
</dbReference>
<name>A0A553P276_TIGCA</name>
<keyword evidence="10" id="KW-1185">Reference proteome</keyword>
<dbReference type="InterPro" id="IPR036390">
    <property type="entry name" value="WH_DNA-bd_sf"/>
</dbReference>